<sequence length="107" mass="12110">MKGSVSMETAMAMTTVAGRERAEALAEQLIVAELAACVQTAEVSSVYRWQGEVQKEREFLLLIKGRSDLFPRLRTFILDRHDYELPELIKLGIVDGNPRYLQWLLGA</sequence>
<dbReference type="Pfam" id="PF03091">
    <property type="entry name" value="CutA1"/>
    <property type="match status" value="1"/>
</dbReference>
<proteinExistence type="inferred from homology"/>
<dbReference type="Gene3D" id="3.30.70.120">
    <property type="match status" value="1"/>
</dbReference>
<dbReference type="PANTHER" id="PTHR23419:SF8">
    <property type="entry name" value="FI09726P"/>
    <property type="match status" value="1"/>
</dbReference>
<evidence type="ECO:0000313" key="2">
    <source>
        <dbReference type="EMBL" id="PPQ35510.1"/>
    </source>
</evidence>
<dbReference type="GO" id="GO:0010038">
    <property type="term" value="P:response to metal ion"/>
    <property type="evidence" value="ECO:0007669"/>
    <property type="project" value="InterPro"/>
</dbReference>
<evidence type="ECO:0008006" key="4">
    <source>
        <dbReference type="Google" id="ProtNLM"/>
    </source>
</evidence>
<dbReference type="InterPro" id="IPR004323">
    <property type="entry name" value="Ion_tolerance_CutA"/>
</dbReference>
<accession>A0A2S6NKQ5</accession>
<evidence type="ECO:0000256" key="1">
    <source>
        <dbReference type="ARBA" id="ARBA00010169"/>
    </source>
</evidence>
<keyword evidence="3" id="KW-1185">Reference proteome</keyword>
<dbReference type="SUPFAM" id="SSF54913">
    <property type="entry name" value="GlnB-like"/>
    <property type="match status" value="1"/>
</dbReference>
<dbReference type="Proteomes" id="UP000239724">
    <property type="component" value="Unassembled WGS sequence"/>
</dbReference>
<name>A0A2S6NKQ5_RHOGL</name>
<dbReference type="GO" id="GO:0005507">
    <property type="term" value="F:copper ion binding"/>
    <property type="evidence" value="ECO:0007669"/>
    <property type="project" value="TreeGrafter"/>
</dbReference>
<organism evidence="2 3">
    <name type="scientific">Rhodopila globiformis</name>
    <name type="common">Rhodopseudomonas globiformis</name>
    <dbReference type="NCBI Taxonomy" id="1071"/>
    <lineage>
        <taxon>Bacteria</taxon>
        <taxon>Pseudomonadati</taxon>
        <taxon>Pseudomonadota</taxon>
        <taxon>Alphaproteobacteria</taxon>
        <taxon>Acetobacterales</taxon>
        <taxon>Acetobacteraceae</taxon>
        <taxon>Rhodopila</taxon>
    </lineage>
</organism>
<dbReference type="AlphaFoldDB" id="A0A2S6NKQ5"/>
<comment type="similarity">
    <text evidence="1">Belongs to the CutA family.</text>
</comment>
<dbReference type="InterPro" id="IPR011322">
    <property type="entry name" value="N-reg_PII-like_a/b"/>
</dbReference>
<gene>
    <name evidence="2" type="ORF">CCS01_07460</name>
</gene>
<dbReference type="PANTHER" id="PTHR23419">
    <property type="entry name" value="DIVALENT CATION TOLERANCE CUTA-RELATED"/>
    <property type="match status" value="1"/>
</dbReference>
<dbReference type="EMBL" id="NHRY01000072">
    <property type="protein sequence ID" value="PPQ35510.1"/>
    <property type="molecule type" value="Genomic_DNA"/>
</dbReference>
<reference evidence="2 3" key="1">
    <citation type="journal article" date="2018" name="Arch. Microbiol.">
        <title>New insights into the metabolic potential of the phototrophic purple bacterium Rhodopila globiformis DSM 161(T) from its draft genome sequence and evidence for a vanadium-dependent nitrogenase.</title>
        <authorList>
            <person name="Imhoff J.F."/>
            <person name="Rahn T."/>
            <person name="Kunzel S."/>
            <person name="Neulinger S.C."/>
        </authorList>
    </citation>
    <scope>NUCLEOTIDE SEQUENCE [LARGE SCALE GENOMIC DNA]</scope>
    <source>
        <strain evidence="2 3">DSM 161</strain>
    </source>
</reference>
<evidence type="ECO:0000313" key="3">
    <source>
        <dbReference type="Proteomes" id="UP000239724"/>
    </source>
</evidence>
<comment type="caution">
    <text evidence="2">The sequence shown here is derived from an EMBL/GenBank/DDBJ whole genome shotgun (WGS) entry which is preliminary data.</text>
</comment>
<dbReference type="InterPro" id="IPR015867">
    <property type="entry name" value="N-reg_PII/ATP_PRibTrfase_C"/>
</dbReference>
<protein>
    <recommendedName>
        <fullName evidence="4">Divalent-cation tolerance protein CutA</fullName>
    </recommendedName>
</protein>